<evidence type="ECO:0000256" key="3">
    <source>
        <dbReference type="ARBA" id="ARBA00022692"/>
    </source>
</evidence>
<reference evidence="10 11" key="1">
    <citation type="submission" date="2018-06" db="EMBL/GenBank/DDBJ databases">
        <authorList>
            <consortium name="Pathogen Informatics"/>
            <person name="Doyle S."/>
        </authorList>
    </citation>
    <scope>NUCLEOTIDE SEQUENCE [LARGE SCALE GENOMIC DNA]</scope>
    <source>
        <strain evidence="10 11">NCTC10839</strain>
    </source>
</reference>
<dbReference type="GO" id="GO:0016787">
    <property type="term" value="F:hydrolase activity"/>
    <property type="evidence" value="ECO:0007669"/>
    <property type="project" value="UniProtKB-KW"/>
</dbReference>
<evidence type="ECO:0000256" key="5">
    <source>
        <dbReference type="ARBA" id="ARBA00023136"/>
    </source>
</evidence>
<keyword evidence="10" id="KW-0067">ATP-binding</keyword>
<feature type="domain" description="ABC3 transporter permease C-terminal" evidence="8">
    <location>
        <begin position="324"/>
        <end position="438"/>
    </location>
</feature>
<evidence type="ECO:0000259" key="9">
    <source>
        <dbReference type="Pfam" id="PF12704"/>
    </source>
</evidence>
<dbReference type="AlphaFoldDB" id="A0A2X4R667"/>
<dbReference type="GO" id="GO:0005886">
    <property type="term" value="C:plasma membrane"/>
    <property type="evidence" value="ECO:0007669"/>
    <property type="project" value="UniProtKB-SubCell"/>
</dbReference>
<feature type="transmembrane region" description="Helical" evidence="7">
    <location>
        <begin position="406"/>
        <end position="428"/>
    </location>
</feature>
<keyword evidence="10" id="KW-0547">Nucleotide-binding</keyword>
<proteinExistence type="inferred from homology"/>
<evidence type="ECO:0000313" key="11">
    <source>
        <dbReference type="Proteomes" id="UP000248808"/>
    </source>
</evidence>
<dbReference type="Proteomes" id="UP000248808">
    <property type="component" value="Chromosome 1"/>
</dbReference>
<dbReference type="Pfam" id="PF12704">
    <property type="entry name" value="MacB_PCD"/>
    <property type="match status" value="1"/>
</dbReference>
<evidence type="ECO:0000259" key="8">
    <source>
        <dbReference type="Pfam" id="PF02687"/>
    </source>
</evidence>
<sequence>MLARMLFQSWRFGIKRKLLAIITIFLAAGLVSALLAVSIDIGDKMAKELKSYGANILVEPASNAALPDELSHSASLSSQDFLDEKELPNIKDIFWRNNIVGFAPLLSANVQVTKSSQNSTALSAPKTINVLGTFFDHNIAVPDEENYHTGQRIISPYWKVEGEWVDDLNNDFGEIVPALAGEQLAKSNGWKIGDKLSLSYTNDNGENQQSAVEIKGILSTGGTEDNQLVMPLSAVQNLLGLEGKVQSVRVSALTVPENDLSRKARANIDTLDAEAYDRWYCTAYVSSISHQLEEAISGAMVRPIWQVAASEGVVIGKIQLLLAVVTFAALIAAAMGIASLMSAGIIERSKEIGLMKALGAYQWQITLLFYCEAVLSALVGGIFGCLAGWGLAKFIGAALFGAPLDFAWIVVPCVLVLSILIAVIGTWFPAHKIAKLYPVEVLYGRA</sequence>
<feature type="transmembrane region" description="Helical" evidence="7">
    <location>
        <begin position="320"/>
        <end position="346"/>
    </location>
</feature>
<evidence type="ECO:0000256" key="2">
    <source>
        <dbReference type="ARBA" id="ARBA00022475"/>
    </source>
</evidence>
<evidence type="ECO:0000256" key="6">
    <source>
        <dbReference type="ARBA" id="ARBA00038076"/>
    </source>
</evidence>
<comment type="subcellular location">
    <subcellularLocation>
        <location evidence="1">Cell membrane</location>
        <topology evidence="1">Multi-pass membrane protein</topology>
    </subcellularLocation>
</comment>
<dbReference type="GO" id="GO:0005524">
    <property type="term" value="F:ATP binding"/>
    <property type="evidence" value="ECO:0007669"/>
    <property type="project" value="UniProtKB-KW"/>
</dbReference>
<keyword evidence="5 7" id="KW-0472">Membrane</keyword>
<keyword evidence="3 7" id="KW-0812">Transmembrane</keyword>
<dbReference type="Pfam" id="PF02687">
    <property type="entry name" value="FtsX"/>
    <property type="match status" value="1"/>
</dbReference>
<evidence type="ECO:0000256" key="1">
    <source>
        <dbReference type="ARBA" id="ARBA00004651"/>
    </source>
</evidence>
<dbReference type="EC" id="3.6.3.-" evidence="10"/>
<dbReference type="EMBL" id="LS483458">
    <property type="protein sequence ID" value="SQH97709.1"/>
    <property type="molecule type" value="Genomic_DNA"/>
</dbReference>
<organism evidence="10 11">
    <name type="scientific">Haemophilus haemolyticus</name>
    <dbReference type="NCBI Taxonomy" id="726"/>
    <lineage>
        <taxon>Bacteria</taxon>
        <taxon>Pseudomonadati</taxon>
        <taxon>Pseudomonadota</taxon>
        <taxon>Gammaproteobacteria</taxon>
        <taxon>Pasteurellales</taxon>
        <taxon>Pasteurellaceae</taxon>
        <taxon>Haemophilus</taxon>
    </lineage>
</organism>
<dbReference type="PANTHER" id="PTHR30572:SF4">
    <property type="entry name" value="ABC TRANSPORTER PERMEASE YTRF"/>
    <property type="match status" value="1"/>
</dbReference>
<evidence type="ECO:0000313" key="10">
    <source>
        <dbReference type="EMBL" id="SQH97709.1"/>
    </source>
</evidence>
<dbReference type="GO" id="GO:0022857">
    <property type="term" value="F:transmembrane transporter activity"/>
    <property type="evidence" value="ECO:0007669"/>
    <property type="project" value="TreeGrafter"/>
</dbReference>
<dbReference type="KEGG" id="hhz:NCTC10839_01632"/>
<evidence type="ECO:0000256" key="7">
    <source>
        <dbReference type="SAM" id="Phobius"/>
    </source>
</evidence>
<dbReference type="InterPro" id="IPR003838">
    <property type="entry name" value="ABC3_permease_C"/>
</dbReference>
<gene>
    <name evidence="10" type="primary">macB_2</name>
    <name evidence="10" type="ORF">NCTC10839_01632</name>
</gene>
<accession>A0A2X4R667</accession>
<dbReference type="PANTHER" id="PTHR30572">
    <property type="entry name" value="MEMBRANE COMPONENT OF TRANSPORTER-RELATED"/>
    <property type="match status" value="1"/>
</dbReference>
<dbReference type="InterPro" id="IPR025857">
    <property type="entry name" value="MacB_PCD"/>
</dbReference>
<feature type="transmembrane region" description="Helical" evidence="7">
    <location>
        <begin position="367"/>
        <end position="400"/>
    </location>
</feature>
<evidence type="ECO:0000256" key="4">
    <source>
        <dbReference type="ARBA" id="ARBA00022989"/>
    </source>
</evidence>
<feature type="domain" description="MacB-like periplasmic core" evidence="9">
    <location>
        <begin position="18"/>
        <end position="250"/>
    </location>
</feature>
<dbReference type="GeneID" id="56958209"/>
<keyword evidence="4 7" id="KW-1133">Transmembrane helix</keyword>
<keyword evidence="10" id="KW-0378">Hydrolase</keyword>
<keyword evidence="2" id="KW-1003">Cell membrane</keyword>
<dbReference type="RefSeq" id="WP_111696935.1">
    <property type="nucleotide sequence ID" value="NZ_LS483458.1"/>
</dbReference>
<comment type="similarity">
    <text evidence="6">Belongs to the ABC-4 integral membrane protein family.</text>
</comment>
<dbReference type="InterPro" id="IPR050250">
    <property type="entry name" value="Macrolide_Exporter_MacB"/>
</dbReference>
<name>A0A2X4R667_HAEHA</name>
<protein>
    <submittedName>
        <fullName evidence="10">Macrolide export ATP-binding/permease protein MacB</fullName>
        <ecNumber evidence="10">3.6.3.-</ecNumber>
    </submittedName>
</protein>